<dbReference type="InterPro" id="IPR000182">
    <property type="entry name" value="GNAT_dom"/>
</dbReference>
<dbReference type="EMBL" id="CP095073">
    <property type="protein sequence ID" value="UOQ44329.1"/>
    <property type="molecule type" value="Genomic_DNA"/>
</dbReference>
<dbReference type="Pfam" id="PF13302">
    <property type="entry name" value="Acetyltransf_3"/>
    <property type="match status" value="1"/>
</dbReference>
<evidence type="ECO:0000259" key="1">
    <source>
        <dbReference type="PROSITE" id="PS51186"/>
    </source>
</evidence>
<dbReference type="Proteomes" id="UP000831787">
    <property type="component" value="Chromosome"/>
</dbReference>
<dbReference type="Gene3D" id="3.40.630.30">
    <property type="match status" value="1"/>
</dbReference>
<evidence type="ECO:0000313" key="3">
    <source>
        <dbReference type="Proteomes" id="UP000831787"/>
    </source>
</evidence>
<gene>
    <name evidence="2" type="ORF">MUN89_21210</name>
</gene>
<dbReference type="RefSeq" id="WP_244710196.1">
    <property type="nucleotide sequence ID" value="NZ_CP095073.1"/>
</dbReference>
<feature type="domain" description="N-acetyltransferase" evidence="1">
    <location>
        <begin position="11"/>
        <end position="171"/>
    </location>
</feature>
<protein>
    <submittedName>
        <fullName evidence="2">GNAT family N-acetyltransferase</fullName>
    </submittedName>
</protein>
<dbReference type="PANTHER" id="PTHR43415:SF5">
    <property type="entry name" value="ACETYLTRANSFERASE"/>
    <property type="match status" value="1"/>
</dbReference>
<sequence>MPHHLLAGERLKLTTLSDEDLHILTNWYTDSRFLRRFDALPPKPKSFATLQEWRDQASKDNNHFLFAMREAHKFIGYVELEGILWSQRNGWVTIGIGEELNQGKGYGTEAMELIMEYAFQELNLHRLQLTVFEYNTAAIRMYEKLGFTREGAHREFILRDGEAYDMYLYGILHREWKEKYKGS</sequence>
<dbReference type="CDD" id="cd04301">
    <property type="entry name" value="NAT_SF"/>
    <property type="match status" value="1"/>
</dbReference>
<reference evidence="2 3" key="1">
    <citation type="submission" date="2022-04" db="EMBL/GenBank/DDBJ databases">
        <title>Halobacillus sp. isolated from saltern.</title>
        <authorList>
            <person name="Won M."/>
            <person name="Lee C.-M."/>
            <person name="Woen H.-Y."/>
            <person name="Kwon S.-W."/>
        </authorList>
    </citation>
    <scope>NUCLEOTIDE SEQUENCE [LARGE SCALE GENOMIC DNA]</scope>
    <source>
        <strain evidence="2 3">SSBR10-3</strain>
    </source>
</reference>
<organism evidence="2 3">
    <name type="scientific">Halobacillus salinarum</name>
    <dbReference type="NCBI Taxonomy" id="2932257"/>
    <lineage>
        <taxon>Bacteria</taxon>
        <taxon>Bacillati</taxon>
        <taxon>Bacillota</taxon>
        <taxon>Bacilli</taxon>
        <taxon>Bacillales</taxon>
        <taxon>Bacillaceae</taxon>
        <taxon>Halobacillus</taxon>
    </lineage>
</organism>
<name>A0ABY4EJI7_9BACI</name>
<evidence type="ECO:0000313" key="2">
    <source>
        <dbReference type="EMBL" id="UOQ44329.1"/>
    </source>
</evidence>
<proteinExistence type="predicted"/>
<accession>A0ABY4EJI7</accession>
<dbReference type="PROSITE" id="PS51186">
    <property type="entry name" value="GNAT"/>
    <property type="match status" value="1"/>
</dbReference>
<keyword evidence="3" id="KW-1185">Reference proteome</keyword>
<dbReference type="SUPFAM" id="SSF55729">
    <property type="entry name" value="Acyl-CoA N-acyltransferases (Nat)"/>
    <property type="match status" value="1"/>
</dbReference>
<dbReference type="PANTHER" id="PTHR43415">
    <property type="entry name" value="SPERMIDINE N(1)-ACETYLTRANSFERASE"/>
    <property type="match status" value="1"/>
</dbReference>
<dbReference type="InterPro" id="IPR016181">
    <property type="entry name" value="Acyl_CoA_acyltransferase"/>
</dbReference>